<sequence length="237" mass="26342">MKRITLLCALTLAGVSSGTLALTTEPANAEPLWQNTLQYVRASSGWVAGSITSAYLAKGNNWKEQADLVPTARLQSWENGEPVRKTEDRSDKKNSRTVHISSAIANHPELILADCPLPKRVAAPANAAGTVVFQCKIETKAVNYTLTTRVDQTSGRPLRVTVTENETTAQIDFSQNTEGISLPTQLQLAYRPANEADRWTITMHNEDWQRKPEQQINTAIQPAFLRLTEIKMQIMER</sequence>
<evidence type="ECO:0000313" key="4">
    <source>
        <dbReference type="Proteomes" id="UP000612361"/>
    </source>
</evidence>
<proteinExistence type="predicted"/>
<evidence type="ECO:0000256" key="1">
    <source>
        <dbReference type="SAM" id="MobiDB-lite"/>
    </source>
</evidence>
<gene>
    <name evidence="3" type="ORF">H8K47_17000</name>
</gene>
<feature type="chain" id="PRO_5036767714" evidence="2">
    <location>
        <begin position="22"/>
        <end position="237"/>
    </location>
</feature>
<dbReference type="AlphaFoldDB" id="A0A923KWW0"/>
<dbReference type="EMBL" id="JACOGG010000029">
    <property type="protein sequence ID" value="MBC3937057.1"/>
    <property type="molecule type" value="Genomic_DNA"/>
</dbReference>
<evidence type="ECO:0000256" key="2">
    <source>
        <dbReference type="SAM" id="SignalP"/>
    </source>
</evidence>
<accession>A0A923KWW0</accession>
<dbReference type="Proteomes" id="UP000612361">
    <property type="component" value="Unassembled WGS sequence"/>
</dbReference>
<keyword evidence="4" id="KW-1185">Reference proteome</keyword>
<feature type="signal peptide" evidence="2">
    <location>
        <begin position="1"/>
        <end position="21"/>
    </location>
</feature>
<keyword evidence="2" id="KW-0732">Signal</keyword>
<organism evidence="3 4">
    <name type="scientific">Undibacterium rugosum</name>
    <dbReference type="NCBI Taxonomy" id="2762291"/>
    <lineage>
        <taxon>Bacteria</taxon>
        <taxon>Pseudomonadati</taxon>
        <taxon>Pseudomonadota</taxon>
        <taxon>Betaproteobacteria</taxon>
        <taxon>Burkholderiales</taxon>
        <taxon>Oxalobacteraceae</taxon>
        <taxon>Undibacterium</taxon>
    </lineage>
</organism>
<name>A0A923KWW0_9BURK</name>
<dbReference type="RefSeq" id="WP_186882572.1">
    <property type="nucleotide sequence ID" value="NZ_JACOGG010000029.1"/>
</dbReference>
<feature type="region of interest" description="Disordered" evidence="1">
    <location>
        <begin position="75"/>
        <end position="95"/>
    </location>
</feature>
<protein>
    <submittedName>
        <fullName evidence="3">Uncharacterized protein</fullName>
    </submittedName>
</protein>
<evidence type="ECO:0000313" key="3">
    <source>
        <dbReference type="EMBL" id="MBC3937057.1"/>
    </source>
</evidence>
<feature type="compositionally biased region" description="Basic and acidic residues" evidence="1">
    <location>
        <begin position="81"/>
        <end position="94"/>
    </location>
</feature>
<comment type="caution">
    <text evidence="3">The sequence shown here is derived from an EMBL/GenBank/DDBJ whole genome shotgun (WGS) entry which is preliminary data.</text>
</comment>
<reference evidence="3" key="1">
    <citation type="submission" date="2020-08" db="EMBL/GenBank/DDBJ databases">
        <title>Novel species isolated from subtropical streams in China.</title>
        <authorList>
            <person name="Lu H."/>
        </authorList>
    </citation>
    <scope>NUCLEOTIDE SEQUENCE</scope>
    <source>
        <strain evidence="3">CY7W</strain>
    </source>
</reference>